<dbReference type="EMBL" id="JBHMQV010000001">
    <property type="protein sequence ID" value="MFC0842553.1"/>
    <property type="molecule type" value="Genomic_DNA"/>
</dbReference>
<dbReference type="NCBIfam" id="NF047558">
    <property type="entry name" value="TPR_END_plus"/>
    <property type="match status" value="1"/>
</dbReference>
<organism evidence="2 3">
    <name type="scientific">Streptomyces noboritoensis</name>
    <dbReference type="NCBI Taxonomy" id="67337"/>
    <lineage>
        <taxon>Bacteria</taxon>
        <taxon>Bacillati</taxon>
        <taxon>Actinomycetota</taxon>
        <taxon>Actinomycetes</taxon>
        <taxon>Kitasatosporales</taxon>
        <taxon>Streptomycetaceae</taxon>
        <taxon>Streptomyces</taxon>
    </lineage>
</organism>
<evidence type="ECO:0000313" key="3">
    <source>
        <dbReference type="Proteomes" id="UP001589887"/>
    </source>
</evidence>
<reference evidence="2 3" key="1">
    <citation type="submission" date="2024-09" db="EMBL/GenBank/DDBJ databases">
        <authorList>
            <person name="Sun Q."/>
            <person name="Mori K."/>
        </authorList>
    </citation>
    <scope>NUCLEOTIDE SEQUENCE [LARGE SCALE GENOMIC DNA]</scope>
    <source>
        <strain evidence="2 3">JCM 4557</strain>
    </source>
</reference>
<dbReference type="SUPFAM" id="SSF48452">
    <property type="entry name" value="TPR-like"/>
    <property type="match status" value="1"/>
</dbReference>
<gene>
    <name evidence="2" type="ORF">ACFH04_02235</name>
</gene>
<name>A0ABV6T9T1_9ACTN</name>
<comment type="caution">
    <text evidence="2">The sequence shown here is derived from an EMBL/GenBank/DDBJ whole genome shotgun (WGS) entry which is preliminary data.</text>
</comment>
<dbReference type="RefSeq" id="WP_394316393.1">
    <property type="nucleotide sequence ID" value="NZ_JBHMQV010000001.1"/>
</dbReference>
<accession>A0ABV6T9T1</accession>
<keyword evidence="1" id="KW-0472">Membrane</keyword>
<dbReference type="SMART" id="SM00028">
    <property type="entry name" value="TPR"/>
    <property type="match status" value="3"/>
</dbReference>
<proteinExistence type="predicted"/>
<evidence type="ECO:0000313" key="2">
    <source>
        <dbReference type="EMBL" id="MFC0842553.1"/>
    </source>
</evidence>
<dbReference type="Proteomes" id="UP001589887">
    <property type="component" value="Unassembled WGS sequence"/>
</dbReference>
<feature type="transmembrane region" description="Helical" evidence="1">
    <location>
        <begin position="38"/>
        <end position="58"/>
    </location>
</feature>
<sequence>MADHQASNTRESTSTQVLAAALSNQQIDPGQVLTPTQLLAAVLVLLVVSVPAFIAGAATTTSPGWVPAMFAVAAVLDVPLALLFVYRLLTKHRQQITSDAVYERAVLRVPHASRDLDESLTHAGIDTEGLVNGTATVDQQVRTALEQMEAVMSILRDRAAEGAVPPDVELNLARALMAERRWAEAAEHFDRYVTQVEVDWEVHFVRGVAHGNTRGGPSSDLSAWRAYNEAIALLPDETEPNVSARLFAYRGAMAKRLGRYDQAESDLQLARRHATANYEITDIAYNLAAVYALAGRRDEALAELRTLRDLGHIDLVRGHLDDYFSTLRQDPEFRRITGI</sequence>
<keyword evidence="3" id="KW-1185">Reference proteome</keyword>
<dbReference type="Gene3D" id="1.25.40.10">
    <property type="entry name" value="Tetratricopeptide repeat domain"/>
    <property type="match status" value="1"/>
</dbReference>
<dbReference type="InterPro" id="IPR019734">
    <property type="entry name" value="TPR_rpt"/>
</dbReference>
<keyword evidence="1" id="KW-1133">Transmembrane helix</keyword>
<feature type="transmembrane region" description="Helical" evidence="1">
    <location>
        <begin position="64"/>
        <end position="86"/>
    </location>
</feature>
<evidence type="ECO:0000256" key="1">
    <source>
        <dbReference type="SAM" id="Phobius"/>
    </source>
</evidence>
<dbReference type="InterPro" id="IPR011990">
    <property type="entry name" value="TPR-like_helical_dom_sf"/>
</dbReference>
<protein>
    <submittedName>
        <fullName evidence="2">Tetratricopeptide repeat protein</fullName>
    </submittedName>
</protein>
<keyword evidence="1" id="KW-0812">Transmembrane</keyword>